<evidence type="ECO:0000313" key="3">
    <source>
        <dbReference type="EMBL" id="EGZ25172.1"/>
    </source>
</evidence>
<protein>
    <recommendedName>
        <fullName evidence="2">PWWP domain-containing protein</fullName>
    </recommendedName>
</protein>
<dbReference type="PROSITE" id="PS50812">
    <property type="entry name" value="PWWP"/>
    <property type="match status" value="1"/>
</dbReference>
<feature type="region of interest" description="Disordered" evidence="1">
    <location>
        <begin position="176"/>
        <end position="215"/>
    </location>
</feature>
<keyword evidence="4" id="KW-1185">Reference proteome</keyword>
<feature type="compositionally biased region" description="Basic and acidic residues" evidence="1">
    <location>
        <begin position="180"/>
        <end position="189"/>
    </location>
</feature>
<dbReference type="Gene3D" id="2.30.30.140">
    <property type="match status" value="1"/>
</dbReference>
<feature type="domain" description="PWWP" evidence="2">
    <location>
        <begin position="39"/>
        <end position="61"/>
    </location>
</feature>
<sequence length="215" mass="24238">MVARGAKKPTGARDAAAQEAMRARHEALALVEEHFRDFDVVWAKVHGFPWWPGVLFHSWDVVRRAGIRTDPKIVASLVVPPPEKVPELDAATGVETGRVRVRRHCLVMFLDKFNFSLVEIDPSNVASFTAHYQVYEHAVMGSKKSKKTEFRRALVKATQLLHMGNGYAEEDLVMLEEPSPAEKKQRMEEVGLGEQEDEDASLDDAWDDREMADDA</sequence>
<dbReference type="AlphaFoldDB" id="G4YZG6"/>
<reference evidence="3 4" key="1">
    <citation type="journal article" date="2006" name="Science">
        <title>Phytophthora genome sequences uncover evolutionary origins and mechanisms of pathogenesis.</title>
        <authorList>
            <person name="Tyler B.M."/>
            <person name="Tripathy S."/>
            <person name="Zhang X."/>
            <person name="Dehal P."/>
            <person name="Jiang R.H."/>
            <person name="Aerts A."/>
            <person name="Arredondo F.D."/>
            <person name="Baxter L."/>
            <person name="Bensasson D."/>
            <person name="Beynon J.L."/>
            <person name="Chapman J."/>
            <person name="Damasceno C.M."/>
            <person name="Dorrance A.E."/>
            <person name="Dou D."/>
            <person name="Dickerman A.W."/>
            <person name="Dubchak I.L."/>
            <person name="Garbelotto M."/>
            <person name="Gijzen M."/>
            <person name="Gordon S.G."/>
            <person name="Govers F."/>
            <person name="Grunwald N.J."/>
            <person name="Huang W."/>
            <person name="Ivors K.L."/>
            <person name="Jones R.W."/>
            <person name="Kamoun S."/>
            <person name="Krampis K."/>
            <person name="Lamour K.H."/>
            <person name="Lee M.K."/>
            <person name="McDonald W.H."/>
            <person name="Medina M."/>
            <person name="Meijer H.J."/>
            <person name="Nordberg E.K."/>
            <person name="Maclean D.J."/>
            <person name="Ospina-Giraldo M.D."/>
            <person name="Morris P.F."/>
            <person name="Phuntumart V."/>
            <person name="Putnam N.H."/>
            <person name="Rash S."/>
            <person name="Rose J.K."/>
            <person name="Sakihama Y."/>
            <person name="Salamov A.A."/>
            <person name="Savidor A."/>
            <person name="Scheuring C.F."/>
            <person name="Smith B.M."/>
            <person name="Sobral B.W."/>
            <person name="Terry A."/>
            <person name="Torto-Alalibo T.A."/>
            <person name="Win J."/>
            <person name="Xu Z."/>
            <person name="Zhang H."/>
            <person name="Grigoriev I.V."/>
            <person name="Rokhsar D.S."/>
            <person name="Boore J.L."/>
        </authorList>
    </citation>
    <scope>NUCLEOTIDE SEQUENCE [LARGE SCALE GENOMIC DNA]</scope>
    <source>
        <strain evidence="3 4">P6497</strain>
    </source>
</reference>
<dbReference type="EMBL" id="JH159152">
    <property type="protein sequence ID" value="EGZ25172.1"/>
    <property type="molecule type" value="Genomic_DNA"/>
</dbReference>
<dbReference type="KEGG" id="psoj:PHYSODRAFT_406592"/>
<gene>
    <name evidence="3" type="ORF">PHYSODRAFT_406592</name>
</gene>
<proteinExistence type="predicted"/>
<dbReference type="CDD" id="cd05162">
    <property type="entry name" value="PWWP"/>
    <property type="match status" value="1"/>
</dbReference>
<dbReference type="STRING" id="1094619.G4YZG6"/>
<organism evidence="3 4">
    <name type="scientific">Phytophthora sojae (strain P6497)</name>
    <name type="common">Soybean stem and root rot agent</name>
    <name type="synonym">Phytophthora megasperma f. sp. glycines</name>
    <dbReference type="NCBI Taxonomy" id="1094619"/>
    <lineage>
        <taxon>Eukaryota</taxon>
        <taxon>Sar</taxon>
        <taxon>Stramenopiles</taxon>
        <taxon>Oomycota</taxon>
        <taxon>Peronosporomycetes</taxon>
        <taxon>Peronosporales</taxon>
        <taxon>Peronosporaceae</taxon>
        <taxon>Phytophthora</taxon>
    </lineage>
</organism>
<feature type="compositionally biased region" description="Acidic residues" evidence="1">
    <location>
        <begin position="194"/>
        <end position="215"/>
    </location>
</feature>
<evidence type="ECO:0000259" key="2">
    <source>
        <dbReference type="PROSITE" id="PS50812"/>
    </source>
</evidence>
<accession>G4YZG6</accession>
<dbReference type="SMART" id="SM00293">
    <property type="entry name" value="PWWP"/>
    <property type="match status" value="1"/>
</dbReference>
<dbReference type="GeneID" id="20651474"/>
<dbReference type="Proteomes" id="UP000002640">
    <property type="component" value="Unassembled WGS sequence"/>
</dbReference>
<dbReference type="SUPFAM" id="SSF63748">
    <property type="entry name" value="Tudor/PWWP/MBT"/>
    <property type="match status" value="1"/>
</dbReference>
<dbReference type="InterPro" id="IPR000313">
    <property type="entry name" value="PWWP_dom"/>
</dbReference>
<dbReference type="OMA" id="MDEMESY"/>
<evidence type="ECO:0000313" key="4">
    <source>
        <dbReference type="Proteomes" id="UP000002640"/>
    </source>
</evidence>
<evidence type="ECO:0000256" key="1">
    <source>
        <dbReference type="SAM" id="MobiDB-lite"/>
    </source>
</evidence>
<dbReference type="Pfam" id="PF00855">
    <property type="entry name" value="PWWP"/>
    <property type="match status" value="1"/>
</dbReference>
<feature type="non-terminal residue" evidence="3">
    <location>
        <position position="215"/>
    </location>
</feature>
<dbReference type="RefSeq" id="XP_009520460.1">
    <property type="nucleotide sequence ID" value="XM_009522165.1"/>
</dbReference>
<dbReference type="InParanoid" id="G4YZG6"/>
<name>G4YZG6_PHYSP</name>